<accession>A0A5J6L2E7</accession>
<feature type="transmembrane region" description="Helical" evidence="2">
    <location>
        <begin position="179"/>
        <end position="201"/>
    </location>
</feature>
<evidence type="ECO:0000259" key="4">
    <source>
        <dbReference type="Pfam" id="PF04536"/>
    </source>
</evidence>
<proteinExistence type="predicted"/>
<name>A0A5J6L2E7_9MICO</name>
<keyword evidence="3" id="KW-0732">Signal</keyword>
<organism evidence="5 6">
    <name type="scientific">Microbacterium lushaniae</name>
    <dbReference type="NCBI Taxonomy" id="2614639"/>
    <lineage>
        <taxon>Bacteria</taxon>
        <taxon>Bacillati</taxon>
        <taxon>Actinomycetota</taxon>
        <taxon>Actinomycetes</taxon>
        <taxon>Micrococcales</taxon>
        <taxon>Microbacteriaceae</taxon>
        <taxon>Microbacterium</taxon>
    </lineage>
</organism>
<dbReference type="EMBL" id="CP044232">
    <property type="protein sequence ID" value="QEW02552.1"/>
    <property type="molecule type" value="Genomic_DNA"/>
</dbReference>
<keyword evidence="2" id="KW-1133">Transmembrane helix</keyword>
<dbReference type="InterPro" id="IPR007621">
    <property type="entry name" value="TPM_dom"/>
</dbReference>
<gene>
    <name evidence="5" type="ORF">F6J85_05165</name>
</gene>
<reference evidence="6" key="1">
    <citation type="submission" date="2019-09" db="EMBL/GenBank/DDBJ databases">
        <title>Mumia zhuanghuii sp. nov. isolated from the intestinal contents of plateau pika (Ochotona curzoniae) in the Qinghai-Tibet plateau of China.</title>
        <authorList>
            <person name="Tian Z."/>
        </authorList>
    </citation>
    <scope>NUCLEOTIDE SEQUENCE [LARGE SCALE GENOMIC DNA]</scope>
    <source>
        <strain evidence="6">L-031</strain>
    </source>
</reference>
<evidence type="ECO:0000256" key="1">
    <source>
        <dbReference type="SAM" id="MobiDB-lite"/>
    </source>
</evidence>
<feature type="signal peptide" evidence="3">
    <location>
        <begin position="1"/>
        <end position="27"/>
    </location>
</feature>
<feature type="region of interest" description="Disordered" evidence="1">
    <location>
        <begin position="636"/>
        <end position="674"/>
    </location>
</feature>
<dbReference type="AlphaFoldDB" id="A0A5J6L2E7"/>
<keyword evidence="2" id="KW-0472">Membrane</keyword>
<dbReference type="PANTHER" id="PTHR30373:SF2">
    <property type="entry name" value="UPF0603 PROTEIN YGCG"/>
    <property type="match status" value="1"/>
</dbReference>
<protein>
    <submittedName>
        <fullName evidence="5">TPM domain-containing protein</fullName>
    </submittedName>
</protein>
<feature type="compositionally biased region" description="Gly residues" evidence="1">
    <location>
        <begin position="636"/>
        <end position="645"/>
    </location>
</feature>
<evidence type="ECO:0000256" key="2">
    <source>
        <dbReference type="SAM" id="Phobius"/>
    </source>
</evidence>
<keyword evidence="2" id="KW-0812">Transmembrane</keyword>
<dbReference type="Pfam" id="PF04536">
    <property type="entry name" value="TPM_phosphatase"/>
    <property type="match status" value="1"/>
</dbReference>
<dbReference type="KEGG" id="mlz:F6J85_05165"/>
<evidence type="ECO:0000313" key="6">
    <source>
        <dbReference type="Proteomes" id="UP000325516"/>
    </source>
</evidence>
<dbReference type="RefSeq" id="WP_150924120.1">
    <property type="nucleotide sequence ID" value="NZ_CP044232.1"/>
</dbReference>
<dbReference type="Gene3D" id="3.10.310.50">
    <property type="match status" value="1"/>
</dbReference>
<feature type="chain" id="PRO_5023830467" evidence="3">
    <location>
        <begin position="28"/>
        <end position="674"/>
    </location>
</feature>
<keyword evidence="6" id="KW-1185">Reference proteome</keyword>
<evidence type="ECO:0000256" key="3">
    <source>
        <dbReference type="SAM" id="SignalP"/>
    </source>
</evidence>
<dbReference type="PANTHER" id="PTHR30373">
    <property type="entry name" value="UPF0603 PROTEIN YGCG"/>
    <property type="match status" value="1"/>
</dbReference>
<feature type="domain" description="TPM" evidence="4">
    <location>
        <begin position="38"/>
        <end position="157"/>
    </location>
</feature>
<sequence length="674" mass="68777">MRARWALALTTALAAAIGLAIAPAAHATPPVTLESGYVLDEAGVLSGAQVRAADERLDELFDETGLDLWVVFVDEFTDPDSPEDWANTAAVVNGLGPTQYLLAVAVDGRQYYISGDLEIGPITGDQLSAIEQQRVRPALGDEDWSGAIDAAADGFEDAAAGGTGGVPGADASDGGGMNWSLILVVLLLVAVFAIALIWLAVRRKRAATGPNAPAAKMSLEELTRRSGSALVAADEAVKTSEQELGFARAQFGDDAVAEFETVLAQAKADLDRAFTLQQQLDDATPDTEEQIRAWRGEILTLTAAAEEALDAKADAFDALRDLEANAPAELARTQQERTAVAAAISAAEAQLAALHAEYADDALTTVADNPAQARERIAFADAQLTAAQSALAAGRGGEAAVGIRAAQEAVAQARLLEDAVTRVGTDLAAAGTRAGELMREVENDITAASALPDPEGRIAAAVAAAREQLTRGRQALSSGGRRPLEALAGLDAANAALDAVIAEGRDAAERQRRAALQLDEALLQARAQVSAAEDFIGARRGAVGAEARTRLAEASTSLHHAEQLRAADPAAALAAAQRSAQLAAAASRSAQNDVGAFDGGYGGGRGSSGDGMMGAMIGGIVLNSLLSGGGGGRRSSGFGGFGGGSSSRRSSGFGGGGRSRSGGGGRSRRGGGRF</sequence>
<evidence type="ECO:0000313" key="5">
    <source>
        <dbReference type="EMBL" id="QEW02552.1"/>
    </source>
</evidence>
<feature type="compositionally biased region" description="Gly residues" evidence="1">
    <location>
        <begin position="652"/>
        <end position="665"/>
    </location>
</feature>
<dbReference type="Proteomes" id="UP000325516">
    <property type="component" value="Chromosome"/>
</dbReference>